<dbReference type="Gene3D" id="1.20.144.10">
    <property type="entry name" value="Phosphatidic acid phosphatase type 2/haloperoxidase"/>
    <property type="match status" value="2"/>
</dbReference>
<reference evidence="3 4" key="1">
    <citation type="submission" date="2022-04" db="EMBL/GenBank/DDBJ databases">
        <title>Gracilibacillus sp. isolated from saltern.</title>
        <authorList>
            <person name="Won M."/>
            <person name="Lee C.-M."/>
            <person name="Woen H.-Y."/>
            <person name="Kwon S.-W."/>
        </authorList>
    </citation>
    <scope>NUCLEOTIDE SEQUENCE [LARGE SCALE GENOMIC DNA]</scope>
    <source>
        <strain evidence="3 4">SSPM10-3</strain>
    </source>
</reference>
<dbReference type="Proteomes" id="UP000831537">
    <property type="component" value="Chromosome"/>
</dbReference>
<dbReference type="CDD" id="cd03392">
    <property type="entry name" value="PAP2_like_2"/>
    <property type="match status" value="1"/>
</dbReference>
<protein>
    <submittedName>
        <fullName evidence="3">Phosphatase PAP2 family protein</fullName>
    </submittedName>
</protein>
<sequence length="221" mass="25194">MKHILKPTFLFLIAGFVLLFLTTSLFIELADDVLENEKFKVDHYFHEVLVFTEDDTLYQWMTWITEAGSVLVITIGSVIVAVSLFFLTNNKWYSILFSLNMIGIGLLTKVLKLVFQRNRPELIAAFDGTGYSFPSGHSTGSVAFYGFLIFLVWKLVSKQAVKWLIILLLGILSIAIPYSRVVLGVHFFTDILAGMALGLSWLIICIFTLEFLLWRARKRQV</sequence>
<dbReference type="PANTHER" id="PTHR14969">
    <property type="entry name" value="SPHINGOSINE-1-PHOSPHATE PHOSPHOHYDROLASE"/>
    <property type="match status" value="1"/>
</dbReference>
<proteinExistence type="predicted"/>
<dbReference type="InterPro" id="IPR036938">
    <property type="entry name" value="PAP2/HPO_sf"/>
</dbReference>
<evidence type="ECO:0000313" key="4">
    <source>
        <dbReference type="Proteomes" id="UP000831537"/>
    </source>
</evidence>
<dbReference type="InterPro" id="IPR000326">
    <property type="entry name" value="PAP2/HPO"/>
</dbReference>
<dbReference type="EMBL" id="CP095071">
    <property type="protein sequence ID" value="UOQ84954.1"/>
    <property type="molecule type" value="Genomic_DNA"/>
</dbReference>
<gene>
    <name evidence="3" type="ORF">MUN87_20270</name>
</gene>
<dbReference type="SMART" id="SM00014">
    <property type="entry name" value="acidPPc"/>
    <property type="match status" value="1"/>
</dbReference>
<dbReference type="PANTHER" id="PTHR14969:SF13">
    <property type="entry name" value="AT30094P"/>
    <property type="match status" value="1"/>
</dbReference>
<organism evidence="3 4">
    <name type="scientific">Gracilibacillus salinarum</name>
    <dbReference type="NCBI Taxonomy" id="2932255"/>
    <lineage>
        <taxon>Bacteria</taxon>
        <taxon>Bacillati</taxon>
        <taxon>Bacillota</taxon>
        <taxon>Bacilli</taxon>
        <taxon>Bacillales</taxon>
        <taxon>Bacillaceae</taxon>
        <taxon>Gracilibacillus</taxon>
    </lineage>
</organism>
<keyword evidence="1" id="KW-0812">Transmembrane</keyword>
<accession>A0ABY4GL47</accession>
<feature type="transmembrane region" description="Helical" evidence="1">
    <location>
        <begin position="191"/>
        <end position="214"/>
    </location>
</feature>
<dbReference type="RefSeq" id="WP_244743491.1">
    <property type="nucleotide sequence ID" value="NZ_CP095071.1"/>
</dbReference>
<dbReference type="SUPFAM" id="SSF48317">
    <property type="entry name" value="Acid phosphatase/Vanadium-dependent haloperoxidase"/>
    <property type="match status" value="1"/>
</dbReference>
<keyword evidence="1" id="KW-1133">Transmembrane helix</keyword>
<dbReference type="Pfam" id="PF01569">
    <property type="entry name" value="PAP2"/>
    <property type="match status" value="1"/>
</dbReference>
<feature type="transmembrane region" description="Helical" evidence="1">
    <location>
        <begin position="135"/>
        <end position="153"/>
    </location>
</feature>
<feature type="domain" description="Phosphatidic acid phosphatase type 2/haloperoxidase" evidence="2">
    <location>
        <begin position="94"/>
        <end position="206"/>
    </location>
</feature>
<feature type="transmembrane region" description="Helical" evidence="1">
    <location>
        <begin position="160"/>
        <end position="179"/>
    </location>
</feature>
<feature type="transmembrane region" description="Helical" evidence="1">
    <location>
        <begin position="95"/>
        <end position="115"/>
    </location>
</feature>
<keyword evidence="1" id="KW-0472">Membrane</keyword>
<evidence type="ECO:0000259" key="2">
    <source>
        <dbReference type="SMART" id="SM00014"/>
    </source>
</evidence>
<name>A0ABY4GL47_9BACI</name>
<evidence type="ECO:0000313" key="3">
    <source>
        <dbReference type="EMBL" id="UOQ84954.1"/>
    </source>
</evidence>
<keyword evidence="4" id="KW-1185">Reference proteome</keyword>
<evidence type="ECO:0000256" key="1">
    <source>
        <dbReference type="SAM" id="Phobius"/>
    </source>
</evidence>
<feature type="transmembrane region" description="Helical" evidence="1">
    <location>
        <begin position="67"/>
        <end position="88"/>
    </location>
</feature>